<gene>
    <name evidence="9" type="ORF">BP5796_09273</name>
</gene>
<feature type="transmembrane region" description="Helical" evidence="7">
    <location>
        <begin position="189"/>
        <end position="212"/>
    </location>
</feature>
<dbReference type="Proteomes" id="UP000256328">
    <property type="component" value="Unassembled WGS sequence"/>
</dbReference>
<evidence type="ECO:0000256" key="1">
    <source>
        <dbReference type="ARBA" id="ARBA00004141"/>
    </source>
</evidence>
<dbReference type="OrthoDB" id="5329176at2759"/>
<evidence type="ECO:0000256" key="6">
    <source>
        <dbReference type="SAM" id="MobiDB-lite"/>
    </source>
</evidence>
<dbReference type="Pfam" id="PF20684">
    <property type="entry name" value="Fung_rhodopsin"/>
    <property type="match status" value="1"/>
</dbReference>
<dbReference type="GO" id="GO:0016020">
    <property type="term" value="C:membrane"/>
    <property type="evidence" value="ECO:0007669"/>
    <property type="project" value="UniProtKB-SubCell"/>
</dbReference>
<proteinExistence type="inferred from homology"/>
<keyword evidence="4 7" id="KW-0472">Membrane</keyword>
<evidence type="ECO:0000259" key="8">
    <source>
        <dbReference type="Pfam" id="PF20684"/>
    </source>
</evidence>
<evidence type="ECO:0000256" key="7">
    <source>
        <dbReference type="SAM" id="Phobius"/>
    </source>
</evidence>
<dbReference type="InterPro" id="IPR049326">
    <property type="entry name" value="Rhodopsin_dom_fungi"/>
</dbReference>
<reference evidence="9 10" key="1">
    <citation type="journal article" date="2018" name="IMA Fungus">
        <title>IMA Genome-F 9: Draft genome sequence of Annulohypoxylon stygium, Aspergillus mulundensis, Berkeleyomyces basicola (syn. Thielaviopsis basicola), Ceratocystis smalleyi, two Cercospora beticola strains, Coleophoma cylindrospora, Fusarium fracticaudum, Phialophora cf. hyalina, and Morchella septimelata.</title>
        <authorList>
            <person name="Wingfield B.D."/>
            <person name="Bills G.F."/>
            <person name="Dong Y."/>
            <person name="Huang W."/>
            <person name="Nel W.J."/>
            <person name="Swalarsk-Parry B.S."/>
            <person name="Vaghefi N."/>
            <person name="Wilken P.M."/>
            <person name="An Z."/>
            <person name="de Beer Z.W."/>
            <person name="De Vos L."/>
            <person name="Chen L."/>
            <person name="Duong T.A."/>
            <person name="Gao Y."/>
            <person name="Hammerbacher A."/>
            <person name="Kikkert J.R."/>
            <person name="Li Y."/>
            <person name="Li H."/>
            <person name="Li K."/>
            <person name="Li Q."/>
            <person name="Liu X."/>
            <person name="Ma X."/>
            <person name="Naidoo K."/>
            <person name="Pethybridge S.J."/>
            <person name="Sun J."/>
            <person name="Steenkamp E.T."/>
            <person name="van der Nest M.A."/>
            <person name="van Wyk S."/>
            <person name="Wingfield M.J."/>
            <person name="Xiong C."/>
            <person name="Yue Q."/>
            <person name="Zhang X."/>
        </authorList>
    </citation>
    <scope>NUCLEOTIDE SEQUENCE [LARGE SCALE GENOMIC DNA]</scope>
    <source>
        <strain evidence="9 10">BP5796</strain>
    </source>
</reference>
<protein>
    <recommendedName>
        <fullName evidence="8">Rhodopsin domain-containing protein</fullName>
    </recommendedName>
</protein>
<name>A0A3D8R3P9_9HELO</name>
<sequence length="384" mass="42886">MQIPPLAVIASWPAANYVDPVTRGPANTIMNLIFFPILLLVVGLRTYTRLRLSKSFGLDDALILAAMFPTAGFMIASLLGQLAFQENRHIWDMKAQYLVIGLKIEVAAQVIFSAACTLTKLSMLAMIRRIIPPQDYWTLSLEPQPQCIDRPANLLIAGVINTVTDFMVVILPIPTVYQLKLEYRQRMMVIILFCVGFLVCFAGAARTVYTYLFSTSYDIPWTSFPVWISSLVELNVGIICASIPPTRPFFLHYTPGFMGIKKFSRANKTSAQPKFDSPGSTENSKDTIRSSCRVDIDLERLNLDDRHRSRDTPISPVKAESQRTLFSAGDYKEIDVCSDSGRYSDLSRTLSCSQTAPSIMSHPETSWQPIAPGKIYSRPFSDAS</sequence>
<keyword evidence="2 7" id="KW-0812">Transmembrane</keyword>
<evidence type="ECO:0000256" key="5">
    <source>
        <dbReference type="ARBA" id="ARBA00038359"/>
    </source>
</evidence>
<feature type="domain" description="Rhodopsin" evidence="8">
    <location>
        <begin position="132"/>
        <end position="250"/>
    </location>
</feature>
<feature type="transmembrane region" description="Helical" evidence="7">
    <location>
        <begin position="96"/>
        <end position="119"/>
    </location>
</feature>
<comment type="similarity">
    <text evidence="5">Belongs to the SAT4 family.</text>
</comment>
<comment type="subcellular location">
    <subcellularLocation>
        <location evidence="1">Membrane</location>
        <topology evidence="1">Multi-pass membrane protein</topology>
    </subcellularLocation>
</comment>
<dbReference type="AlphaFoldDB" id="A0A3D8R3P9"/>
<dbReference type="PANTHER" id="PTHR33048">
    <property type="entry name" value="PTH11-LIKE INTEGRAL MEMBRANE PROTEIN (AFU_ORTHOLOGUE AFUA_5G11245)"/>
    <property type="match status" value="1"/>
</dbReference>
<feature type="transmembrane region" description="Helical" evidence="7">
    <location>
        <begin position="29"/>
        <end position="48"/>
    </location>
</feature>
<evidence type="ECO:0000313" key="10">
    <source>
        <dbReference type="Proteomes" id="UP000256328"/>
    </source>
</evidence>
<keyword evidence="3 7" id="KW-1133">Transmembrane helix</keyword>
<evidence type="ECO:0000256" key="4">
    <source>
        <dbReference type="ARBA" id="ARBA00023136"/>
    </source>
</evidence>
<comment type="caution">
    <text evidence="9">The sequence shown here is derived from an EMBL/GenBank/DDBJ whole genome shotgun (WGS) entry which is preliminary data.</text>
</comment>
<evidence type="ECO:0000256" key="3">
    <source>
        <dbReference type="ARBA" id="ARBA00022989"/>
    </source>
</evidence>
<evidence type="ECO:0000313" key="9">
    <source>
        <dbReference type="EMBL" id="RDW68616.1"/>
    </source>
</evidence>
<evidence type="ECO:0000256" key="2">
    <source>
        <dbReference type="ARBA" id="ARBA00022692"/>
    </source>
</evidence>
<keyword evidence="10" id="KW-1185">Reference proteome</keyword>
<accession>A0A3D8R3P9</accession>
<feature type="transmembrane region" description="Helical" evidence="7">
    <location>
        <begin position="224"/>
        <end position="243"/>
    </location>
</feature>
<dbReference type="EMBL" id="PDLN01000013">
    <property type="protein sequence ID" value="RDW68616.1"/>
    <property type="molecule type" value="Genomic_DNA"/>
</dbReference>
<dbReference type="PANTHER" id="PTHR33048:SF129">
    <property type="entry name" value="INTEGRAL MEMBRANE PROTEIN-RELATED"/>
    <property type="match status" value="1"/>
</dbReference>
<feature type="compositionally biased region" description="Polar residues" evidence="6">
    <location>
        <begin position="355"/>
        <end position="368"/>
    </location>
</feature>
<feature type="region of interest" description="Disordered" evidence="6">
    <location>
        <begin position="355"/>
        <end position="384"/>
    </location>
</feature>
<dbReference type="InterPro" id="IPR052337">
    <property type="entry name" value="SAT4-like"/>
</dbReference>
<feature type="transmembrane region" description="Helical" evidence="7">
    <location>
        <begin position="60"/>
        <end position="84"/>
    </location>
</feature>
<organism evidence="9 10">
    <name type="scientific">Coleophoma crateriformis</name>
    <dbReference type="NCBI Taxonomy" id="565419"/>
    <lineage>
        <taxon>Eukaryota</taxon>
        <taxon>Fungi</taxon>
        <taxon>Dikarya</taxon>
        <taxon>Ascomycota</taxon>
        <taxon>Pezizomycotina</taxon>
        <taxon>Leotiomycetes</taxon>
        <taxon>Helotiales</taxon>
        <taxon>Dermateaceae</taxon>
        <taxon>Coleophoma</taxon>
    </lineage>
</organism>